<dbReference type="InterPro" id="IPR001017">
    <property type="entry name" value="DH_E1"/>
</dbReference>
<dbReference type="PIRSF" id="PIRSF000157">
    <property type="entry name" value="Oxoglu_dh_E1"/>
    <property type="match status" value="1"/>
</dbReference>
<dbReference type="Gene3D" id="3.40.50.11610">
    <property type="entry name" value="Multifunctional 2-oxoglutarate metabolism enzyme, C-terminal domain"/>
    <property type="match status" value="1"/>
</dbReference>
<gene>
    <name evidence="8" type="primary">LOC107073443</name>
</gene>
<feature type="domain" description="Transketolase-like pyrimidine-binding" evidence="6">
    <location>
        <begin position="587"/>
        <end position="790"/>
    </location>
</feature>
<evidence type="ECO:0000259" key="6">
    <source>
        <dbReference type="SMART" id="SM00861"/>
    </source>
</evidence>
<accession>A0ABM1JAT7</accession>
<dbReference type="InterPro" id="IPR042179">
    <property type="entry name" value="KGD_C_sf"/>
</dbReference>
<comment type="cofactor">
    <cofactor evidence="1">
        <name>thiamine diphosphate</name>
        <dbReference type="ChEBI" id="CHEBI:58937"/>
    </cofactor>
</comment>
<evidence type="ECO:0000256" key="2">
    <source>
        <dbReference type="ARBA" id="ARBA00006936"/>
    </source>
</evidence>
<dbReference type="InterPro" id="IPR011603">
    <property type="entry name" value="2oxoglutarate_DH_E1"/>
</dbReference>
<reference evidence="8" key="1">
    <citation type="submission" date="2025-08" db="UniProtKB">
        <authorList>
            <consortium name="RefSeq"/>
        </authorList>
    </citation>
    <scope>IDENTIFICATION</scope>
    <source>
        <tissue evidence="8">Whole body</tissue>
    </source>
</reference>
<protein>
    <submittedName>
        <fullName evidence="8">Probable 2-oxoglutarate dehydrogenase E1 component DHKTD1 homolog, mitochondrial</fullName>
    </submittedName>
</protein>
<proteinExistence type="inferred from homology"/>
<evidence type="ECO:0000313" key="7">
    <source>
        <dbReference type="Proteomes" id="UP000694924"/>
    </source>
</evidence>
<dbReference type="InterPro" id="IPR029061">
    <property type="entry name" value="THDP-binding"/>
</dbReference>
<keyword evidence="5" id="KW-0786">Thiamine pyrophosphate</keyword>
<evidence type="ECO:0000313" key="8">
    <source>
        <dbReference type="RefSeq" id="XP_015189575.1"/>
    </source>
</evidence>
<keyword evidence="3" id="KW-0809">Transit peptide</keyword>
<dbReference type="RefSeq" id="XP_015189575.1">
    <property type="nucleotide sequence ID" value="XM_015334089.1"/>
</dbReference>
<dbReference type="Pfam" id="PF02779">
    <property type="entry name" value="Transket_pyr"/>
    <property type="match status" value="1"/>
</dbReference>
<comment type="similarity">
    <text evidence="2">Belongs to the alpha-ketoglutarate dehydrogenase family.</text>
</comment>
<evidence type="ECO:0000256" key="1">
    <source>
        <dbReference type="ARBA" id="ARBA00001964"/>
    </source>
</evidence>
<dbReference type="SMART" id="SM00861">
    <property type="entry name" value="Transket_pyr"/>
    <property type="match status" value="1"/>
</dbReference>
<dbReference type="PANTHER" id="PTHR23152">
    <property type="entry name" value="2-OXOGLUTARATE DEHYDROGENASE"/>
    <property type="match status" value="1"/>
</dbReference>
<dbReference type="Gene3D" id="3.40.50.970">
    <property type="match status" value="1"/>
</dbReference>
<dbReference type="SUPFAM" id="SSF52518">
    <property type="entry name" value="Thiamin diphosphate-binding fold (THDP-binding)"/>
    <property type="match status" value="2"/>
</dbReference>
<keyword evidence="4" id="KW-0560">Oxidoreductase</keyword>
<dbReference type="InterPro" id="IPR005475">
    <property type="entry name" value="Transketolase-like_Pyr-bd"/>
</dbReference>
<dbReference type="NCBIfam" id="NF006914">
    <property type="entry name" value="PRK09404.1"/>
    <property type="match status" value="1"/>
</dbReference>
<keyword evidence="7" id="KW-1185">Reference proteome</keyword>
<evidence type="ECO:0000256" key="4">
    <source>
        <dbReference type="ARBA" id="ARBA00023002"/>
    </source>
</evidence>
<sequence>MALRTYTCLKLHLKRKTTQYNKNILQIKHISCERNDVIQLYHSENGVYGYKPKQPQKHLEVSKEDLETRVKNSNFYRLVMAYRQFAHKQANINPISLSKQITLPELQPEQFGLNLNDNVIFKGILEIKQNEGTVLEALKFLNTVYCSHIGVEFNYLETEEEREWFSNVTEMCLMESLDNKTRIAIATEMLKSQTFDNFLAAKFVSFKRYSGEGAESMMAFFHEFFKLSVNSGLTDIVLCMPHRGRLNFLTGMLNFPLEKLFHKLKGFSEFPDDAKTTGDVASHLVSSINLEIDQKNLHVTMLRNPSHLEAVNPVSMGKTRGIMQIVKDGAYSDDHSAWWSDKVLNLQIHGDAAYMGQGIDQECLALSGVPHFEIGGTIHLIINNQLGFTTPPSRGRSSRYCTDLAKMIAAPVIHVNGDEPEMVIRATRIAFKYQRKFRKDIFIDINCFRRWGHNELDDPTFTNPRIYKIIQNRPSIPDRYVEKLIESNILKKTEKENIVKEYNKRLSEALKQVENYIPEAIHLSGSWTGMKQAEHSITQWDTGIDIDLLRFIGERSVHVETNWNIHPQLLKNHVQSRLRKLISREQLDWATAEALAIGSLLYQGYNVRISGQDIGRGTFSHRHAMFVDQNTENIYIPLNCIVDKQIGKLELANSILSEEAVLGYEYGMSITVPTTLTIWEAQFGDFFNGAQIIIDTFITSGETKWLLSSGLTMLLPHGYDGAGPEHSSCKIERFLQLTNSKENEVDGEDVNIQIVNPTTPAQYFHLLRRQMVRNFRKPLIIISPKILLRHANATSSLADMKPGTSFKPVIGNDNIDTSKINKVILTSGKHYYALEDYRKTIGESNVVIIRLECLCPFPVQELLEEIQKYNNAKLFIWSQEEPRNMGAWNFVKPRFENLCGRQLKYCGRPTMAASADGESKIHKCEAEEVIKKPFLIKTF</sequence>
<dbReference type="GeneID" id="107073443"/>
<dbReference type="PANTHER" id="PTHR23152:SF4">
    <property type="entry name" value="2-OXOADIPATE DEHYDROGENASE COMPLEX COMPONENT E1"/>
    <property type="match status" value="1"/>
</dbReference>
<dbReference type="Proteomes" id="UP000694924">
    <property type="component" value="Unplaced"/>
</dbReference>
<dbReference type="NCBIfam" id="NF008907">
    <property type="entry name" value="PRK12270.1"/>
    <property type="match status" value="1"/>
</dbReference>
<dbReference type="InterPro" id="IPR031717">
    <property type="entry name" value="ODO-1/KGD_C"/>
</dbReference>
<evidence type="ECO:0000256" key="3">
    <source>
        <dbReference type="ARBA" id="ARBA00022946"/>
    </source>
</evidence>
<name>A0ABM1JAT7_POLDO</name>
<dbReference type="NCBIfam" id="TIGR00239">
    <property type="entry name" value="2oxo_dh_E1"/>
    <property type="match status" value="1"/>
</dbReference>
<dbReference type="Pfam" id="PF00676">
    <property type="entry name" value="E1_dh"/>
    <property type="match status" value="1"/>
</dbReference>
<dbReference type="CDD" id="cd02016">
    <property type="entry name" value="TPP_E1_OGDC_like"/>
    <property type="match status" value="1"/>
</dbReference>
<dbReference type="Gene3D" id="1.10.287.1150">
    <property type="entry name" value="TPP helical domain"/>
    <property type="match status" value="1"/>
</dbReference>
<dbReference type="Pfam" id="PF16870">
    <property type="entry name" value="OxoGdeHyase_C"/>
    <property type="match status" value="1"/>
</dbReference>
<dbReference type="Gene3D" id="3.40.50.12470">
    <property type="match status" value="1"/>
</dbReference>
<organism evidence="7 8">
    <name type="scientific">Polistes dominula</name>
    <name type="common">European paper wasp</name>
    <name type="synonym">Vespa dominula</name>
    <dbReference type="NCBI Taxonomy" id="743375"/>
    <lineage>
        <taxon>Eukaryota</taxon>
        <taxon>Metazoa</taxon>
        <taxon>Ecdysozoa</taxon>
        <taxon>Arthropoda</taxon>
        <taxon>Hexapoda</taxon>
        <taxon>Insecta</taxon>
        <taxon>Pterygota</taxon>
        <taxon>Neoptera</taxon>
        <taxon>Endopterygota</taxon>
        <taxon>Hymenoptera</taxon>
        <taxon>Apocrita</taxon>
        <taxon>Aculeata</taxon>
        <taxon>Vespoidea</taxon>
        <taxon>Vespidae</taxon>
        <taxon>Polistinae</taxon>
        <taxon>Polistini</taxon>
        <taxon>Polistes</taxon>
    </lineage>
</organism>
<evidence type="ECO:0000256" key="5">
    <source>
        <dbReference type="ARBA" id="ARBA00023052"/>
    </source>
</evidence>